<dbReference type="GO" id="GO:0006281">
    <property type="term" value="P:DNA repair"/>
    <property type="evidence" value="ECO:0007669"/>
    <property type="project" value="UniProtKB-UniRule"/>
</dbReference>
<name>A0A8D5UF35_9BACL</name>
<dbReference type="CDD" id="cd14332">
    <property type="entry name" value="UBA_RuvA_C"/>
    <property type="match status" value="1"/>
</dbReference>
<evidence type="ECO:0000256" key="4">
    <source>
        <dbReference type="ARBA" id="ARBA00023172"/>
    </source>
</evidence>
<dbReference type="KEGG" id="pabs:JIR001_11040"/>
<keyword evidence="2 6" id="KW-0227">DNA damage</keyword>
<accession>A0A8D5UF35</accession>
<dbReference type="GO" id="GO:0005524">
    <property type="term" value="F:ATP binding"/>
    <property type="evidence" value="ECO:0007669"/>
    <property type="project" value="InterPro"/>
</dbReference>
<keyword evidence="5 6" id="KW-0234">DNA repair</keyword>
<proteinExistence type="inferred from homology"/>
<evidence type="ECO:0000256" key="1">
    <source>
        <dbReference type="ARBA" id="ARBA00022490"/>
    </source>
</evidence>
<keyword evidence="4 6" id="KW-0233">DNA recombination</keyword>
<keyword evidence="9" id="KW-1185">Reference proteome</keyword>
<dbReference type="InterPro" id="IPR011114">
    <property type="entry name" value="RuvA_C"/>
</dbReference>
<feature type="domain" description="Helix-hairpin-helix DNA-binding motif class 1" evidence="7">
    <location>
        <begin position="70"/>
        <end position="89"/>
    </location>
</feature>
<dbReference type="AlphaFoldDB" id="A0A8D5UF35"/>
<organism evidence="8 9">
    <name type="scientific">Polycladomyces abyssicola</name>
    <dbReference type="NCBI Taxonomy" id="1125966"/>
    <lineage>
        <taxon>Bacteria</taxon>
        <taxon>Bacillati</taxon>
        <taxon>Bacillota</taxon>
        <taxon>Bacilli</taxon>
        <taxon>Bacillales</taxon>
        <taxon>Thermoactinomycetaceae</taxon>
        <taxon>Polycladomyces</taxon>
    </lineage>
</organism>
<keyword evidence="8" id="KW-0067">ATP-binding</keyword>
<keyword evidence="8" id="KW-0347">Helicase</keyword>
<protein>
    <recommendedName>
        <fullName evidence="6">Holliday junction branch migration complex subunit RuvA</fullName>
    </recommendedName>
</protein>
<dbReference type="GO" id="GO:0005737">
    <property type="term" value="C:cytoplasm"/>
    <property type="evidence" value="ECO:0007669"/>
    <property type="project" value="UniProtKB-SubCell"/>
</dbReference>
<dbReference type="NCBIfam" id="TIGR00084">
    <property type="entry name" value="ruvA"/>
    <property type="match status" value="1"/>
</dbReference>
<keyword evidence="3 6" id="KW-0238">DNA-binding</keyword>
<dbReference type="GO" id="GO:0009378">
    <property type="term" value="F:four-way junction helicase activity"/>
    <property type="evidence" value="ECO:0007669"/>
    <property type="project" value="InterPro"/>
</dbReference>
<dbReference type="InterPro" id="IPR036267">
    <property type="entry name" value="RuvA_C_sf"/>
</dbReference>
<feature type="region of interest" description="Domain III" evidence="6">
    <location>
        <begin position="162"/>
        <end position="208"/>
    </location>
</feature>
<evidence type="ECO:0000259" key="7">
    <source>
        <dbReference type="SMART" id="SM00278"/>
    </source>
</evidence>
<dbReference type="InterPro" id="IPR000085">
    <property type="entry name" value="RuvA"/>
</dbReference>
<comment type="domain">
    <text evidence="6">Has three domains with a flexible linker between the domains II and III and assumes an 'L' shape. Domain III is highly mobile and contacts RuvB.</text>
</comment>
<dbReference type="GO" id="GO:0000400">
    <property type="term" value="F:four-way junction DNA binding"/>
    <property type="evidence" value="ECO:0007669"/>
    <property type="project" value="UniProtKB-UniRule"/>
</dbReference>
<dbReference type="Proteomes" id="UP000677436">
    <property type="component" value="Chromosome"/>
</dbReference>
<dbReference type="Pfam" id="PF14520">
    <property type="entry name" value="HHH_5"/>
    <property type="match status" value="1"/>
</dbReference>
<evidence type="ECO:0000313" key="8">
    <source>
        <dbReference type="EMBL" id="BCU81321.1"/>
    </source>
</evidence>
<dbReference type="SUPFAM" id="SSF47781">
    <property type="entry name" value="RuvA domain 2-like"/>
    <property type="match status" value="1"/>
</dbReference>
<keyword evidence="8" id="KW-0378">Hydrolase</keyword>
<dbReference type="Gene3D" id="1.10.8.10">
    <property type="entry name" value="DNA helicase RuvA subunit, C-terminal domain"/>
    <property type="match status" value="1"/>
</dbReference>
<dbReference type="EMBL" id="AP024601">
    <property type="protein sequence ID" value="BCU81321.1"/>
    <property type="molecule type" value="Genomic_DNA"/>
</dbReference>
<dbReference type="InterPro" id="IPR010994">
    <property type="entry name" value="RuvA_2-like"/>
</dbReference>
<comment type="subcellular location">
    <subcellularLocation>
        <location evidence="6">Cytoplasm</location>
    </subcellularLocation>
</comment>
<dbReference type="Gene3D" id="2.40.50.140">
    <property type="entry name" value="Nucleic acid-binding proteins"/>
    <property type="match status" value="1"/>
</dbReference>
<reference evidence="8" key="2">
    <citation type="journal article" date="2021" name="Microbiol. Resour. Announc.">
        <title>Complete Genome Sequence of Polycladomyces abyssicola JIR-001T, Isolated from Hemipelagic Sediment in Deep Seawater.</title>
        <authorList>
            <person name="Tsubouchi T."/>
            <person name="Kaneko Y."/>
        </authorList>
    </citation>
    <scope>NUCLEOTIDE SEQUENCE</scope>
    <source>
        <strain evidence="8">JIR-001</strain>
    </source>
</reference>
<dbReference type="GO" id="GO:0048476">
    <property type="term" value="C:Holliday junction resolvase complex"/>
    <property type="evidence" value="ECO:0007669"/>
    <property type="project" value="UniProtKB-UniRule"/>
</dbReference>
<keyword evidence="1 6" id="KW-0963">Cytoplasm</keyword>
<evidence type="ECO:0000313" key="9">
    <source>
        <dbReference type="Proteomes" id="UP000677436"/>
    </source>
</evidence>
<dbReference type="SUPFAM" id="SSF46929">
    <property type="entry name" value="DNA helicase RuvA subunit, C-terminal domain"/>
    <property type="match status" value="1"/>
</dbReference>
<evidence type="ECO:0000256" key="2">
    <source>
        <dbReference type="ARBA" id="ARBA00022763"/>
    </source>
</evidence>
<dbReference type="GO" id="GO:0006310">
    <property type="term" value="P:DNA recombination"/>
    <property type="evidence" value="ECO:0007669"/>
    <property type="project" value="UniProtKB-UniRule"/>
</dbReference>
<dbReference type="Pfam" id="PF07499">
    <property type="entry name" value="RuvA_C"/>
    <property type="match status" value="1"/>
</dbReference>
<sequence length="208" mass="23217">MIEFLEGTVAYAGADYIAINVSGVGYRVFCGNPYRWEPNVQTRVYTHQVVREDAVTLYGFPTREERDLFRMLLDVSGIGPKAGLSILAAGTPRQVVQAIQQENVVFLTKLPGIGKKTAQRLILDLKDKLKKAGWVHALMQQPDDSAEGPVETPVSSGGRVGEAIEALMALGYNEEEAAWAVEEARKQWEDEPELDEWIRRALQLSMKR</sequence>
<evidence type="ECO:0000256" key="6">
    <source>
        <dbReference type="HAMAP-Rule" id="MF_00031"/>
    </source>
</evidence>
<keyword evidence="8" id="KW-0547">Nucleotide-binding</keyword>
<evidence type="ECO:0000256" key="5">
    <source>
        <dbReference type="ARBA" id="ARBA00023204"/>
    </source>
</evidence>
<dbReference type="GO" id="GO:0009379">
    <property type="term" value="C:Holliday junction helicase complex"/>
    <property type="evidence" value="ECO:0007669"/>
    <property type="project" value="InterPro"/>
</dbReference>
<dbReference type="SUPFAM" id="SSF50249">
    <property type="entry name" value="Nucleic acid-binding proteins"/>
    <property type="match status" value="1"/>
</dbReference>
<reference evidence="8" key="1">
    <citation type="journal article" date="2013" name="Int. J. Syst. Evol. Microbiol.">
        <title>Polycladomyces abyssicola gen. nov., sp. nov., a thermophilic filamentous bacterium isolated from hemipelagic sediment.</title>
        <authorList>
            <person name="Tsubouchi T."/>
            <person name="Shimane Y."/>
            <person name="Mori K."/>
            <person name="Usui K."/>
            <person name="Hiraki T."/>
            <person name="Tame A."/>
            <person name="Uematsu K."/>
            <person name="Maruyama T."/>
            <person name="Hatada Y."/>
        </authorList>
    </citation>
    <scope>NUCLEOTIDE SEQUENCE</scope>
    <source>
        <strain evidence="8">JIR-001</strain>
    </source>
</reference>
<dbReference type="InterPro" id="IPR003583">
    <property type="entry name" value="Hlx-hairpin-Hlx_DNA-bd_motif"/>
</dbReference>
<dbReference type="SMART" id="SM00278">
    <property type="entry name" value="HhH1"/>
    <property type="match status" value="2"/>
</dbReference>
<dbReference type="Pfam" id="PF01330">
    <property type="entry name" value="RuvA_N"/>
    <property type="match status" value="1"/>
</dbReference>
<comment type="subunit">
    <text evidence="6">Homotetramer. Forms an RuvA(8)-RuvB(12)-Holliday junction (HJ) complex. HJ DNA is sandwiched between 2 RuvA tetramers; dsDNA enters through RuvA and exits via RuvB. An RuvB hexamer assembles on each DNA strand where it exits the tetramer. Each RuvB hexamer is contacted by two RuvA subunits (via domain III) on 2 adjacent RuvB subunits; this complex drives branch migration. In the full resolvosome a probable DNA-RuvA(4)-RuvB(12)-RuvC(2) complex forms which resolves the HJ.</text>
</comment>
<feature type="domain" description="Helix-hairpin-helix DNA-binding motif class 1" evidence="7">
    <location>
        <begin position="105"/>
        <end position="124"/>
    </location>
</feature>
<dbReference type="InterPro" id="IPR013849">
    <property type="entry name" value="DNA_helicase_Holl-junc_RuvA_I"/>
</dbReference>
<dbReference type="Gene3D" id="1.10.150.20">
    <property type="entry name" value="5' to 3' exonuclease, C-terminal subdomain"/>
    <property type="match status" value="1"/>
</dbReference>
<evidence type="ECO:0000256" key="3">
    <source>
        <dbReference type="ARBA" id="ARBA00023125"/>
    </source>
</evidence>
<comment type="function">
    <text evidence="6">The RuvA-RuvB-RuvC complex processes Holliday junction (HJ) DNA during genetic recombination and DNA repair, while the RuvA-RuvB complex plays an important role in the rescue of blocked DNA replication forks via replication fork reversal (RFR). RuvA specifically binds to HJ cruciform DNA, conferring on it an open structure. The RuvB hexamer acts as an ATP-dependent pump, pulling dsDNA into and through the RuvAB complex. HJ branch migration allows RuvC to scan DNA until it finds its consensus sequence, where it cleaves and resolves the cruciform DNA.</text>
</comment>
<gene>
    <name evidence="6 8" type="primary">ruvA</name>
    <name evidence="8" type="ORF">JIR001_11040</name>
</gene>
<dbReference type="InterPro" id="IPR012340">
    <property type="entry name" value="NA-bd_OB-fold"/>
</dbReference>
<dbReference type="HAMAP" id="MF_00031">
    <property type="entry name" value="DNA_HJ_migration_RuvA"/>
    <property type="match status" value="1"/>
</dbReference>
<comment type="similarity">
    <text evidence="6">Belongs to the RuvA family.</text>
</comment>
<comment type="caution">
    <text evidence="6">Lacks conserved residue(s) required for the propagation of feature annotation.</text>
</comment>
<dbReference type="RefSeq" id="WP_212774571.1">
    <property type="nucleotide sequence ID" value="NZ_AP024601.1"/>
</dbReference>